<evidence type="ECO:0000313" key="3">
    <source>
        <dbReference type="Proteomes" id="UP000265703"/>
    </source>
</evidence>
<dbReference type="InterPro" id="IPR036397">
    <property type="entry name" value="RNaseH_sf"/>
</dbReference>
<dbReference type="PANTHER" id="PTHR35871">
    <property type="entry name" value="EXPRESSED PROTEIN"/>
    <property type="match status" value="1"/>
</dbReference>
<sequence length="606" mass="69803">MNYLGLNPQSRKKGIYFDGHEREDVLQYRKKFLEVMMKYEKLMPAFIGGEIQMVLPELERLHILVTYDECQGKSIMVSEFLLETIGRLKLTDELAASYPDVPNEARKYYVQQLMAKDGLNAFNMNLNPGGKKPCMHMTYYGPNQTPQSMVFPHNHPKFPNQPKDFLAQKSQLQEEIEKHGHKCIFYPKYHCELNYIEMYWGATKRYTREHCNYTWVGLQQTVPKALDLVPLVTIRKYAQNQDIYRKGITGKMAEFAAKKYKSHRRLPPSTSVAGNETVSLADDIKKYDTAKLIEFLQGQGLGLSETAIKILEEEEIDGRAFLKMTEQRFRDYGMKGGPAVKLVEFAKECKEKKLKALASYKSLKEAKKLRSLVVDSLEAMRNEYVVAILHTAINITRDSTGEELSMRPEYEVIGDDSTGRVDFAIKKAENLICATEDKPERNLIEGLAQNIKQLENSCQTNLRKRKRNDDDDFDHLYGIVSTARDWHFLLYTPGKISQGSKLPFSIEFSEDALDKESCVKGLFEMESEIDLFRQENTRLMAKITWLESEKAELLKQVVEERAKHEAENAELRSRIEELEKGRIDTVDAIAEPLSHSKISEEKKNPI</sequence>
<dbReference type="Gene3D" id="3.30.420.10">
    <property type="entry name" value="Ribonuclease H-like superfamily/Ribonuclease H"/>
    <property type="match status" value="1"/>
</dbReference>
<evidence type="ECO:0000313" key="2">
    <source>
        <dbReference type="EMBL" id="RIA93458.1"/>
    </source>
</evidence>
<dbReference type="OrthoDB" id="2337140at2759"/>
<dbReference type="SUPFAM" id="SSF47769">
    <property type="entry name" value="SAM/Pointed domain"/>
    <property type="match status" value="1"/>
</dbReference>
<reference evidence="2 3" key="1">
    <citation type="submission" date="2018-06" db="EMBL/GenBank/DDBJ databases">
        <title>Comparative genomics reveals the genomic features of Rhizophagus irregularis, R. cerebriforme, R. diaphanum and Gigaspora rosea, and their symbiotic lifestyle signature.</title>
        <authorList>
            <person name="Morin E."/>
            <person name="San Clemente H."/>
            <person name="Chen E.C.H."/>
            <person name="De La Providencia I."/>
            <person name="Hainaut M."/>
            <person name="Kuo A."/>
            <person name="Kohler A."/>
            <person name="Murat C."/>
            <person name="Tang N."/>
            <person name="Roy S."/>
            <person name="Loubradou J."/>
            <person name="Henrissat B."/>
            <person name="Grigoriev I.V."/>
            <person name="Corradi N."/>
            <person name="Roux C."/>
            <person name="Martin F.M."/>
        </authorList>
    </citation>
    <scope>NUCLEOTIDE SEQUENCE [LARGE SCALE GENOMIC DNA]</scope>
    <source>
        <strain evidence="2 3">DAOM 227022</strain>
    </source>
</reference>
<feature type="coiled-coil region" evidence="1">
    <location>
        <begin position="550"/>
        <end position="581"/>
    </location>
</feature>
<dbReference type="Proteomes" id="UP000265703">
    <property type="component" value="Unassembled WGS sequence"/>
</dbReference>
<dbReference type="InterPro" id="IPR013761">
    <property type="entry name" value="SAM/pointed_sf"/>
</dbReference>
<proteinExistence type="predicted"/>
<name>A0A397T5A6_9GLOM</name>
<keyword evidence="3" id="KW-1185">Reference proteome</keyword>
<dbReference type="PANTHER" id="PTHR35871:SF1">
    <property type="entry name" value="CXC1-LIKE CYSTEINE CLUSTER ASSOCIATED WITH KDZ TRANSPOSASES DOMAIN-CONTAINING PROTEIN"/>
    <property type="match status" value="1"/>
</dbReference>
<comment type="caution">
    <text evidence="2">The sequence shown here is derived from an EMBL/GenBank/DDBJ whole genome shotgun (WGS) entry which is preliminary data.</text>
</comment>
<gene>
    <name evidence="2" type="ORF">C1645_874137</name>
</gene>
<protein>
    <submittedName>
        <fullName evidence="2">Uncharacterized protein</fullName>
    </submittedName>
</protein>
<dbReference type="GO" id="GO:0003676">
    <property type="term" value="F:nucleic acid binding"/>
    <property type="evidence" value="ECO:0007669"/>
    <property type="project" value="InterPro"/>
</dbReference>
<evidence type="ECO:0000256" key="1">
    <source>
        <dbReference type="SAM" id="Coils"/>
    </source>
</evidence>
<organism evidence="2 3">
    <name type="scientific">Glomus cerebriforme</name>
    <dbReference type="NCBI Taxonomy" id="658196"/>
    <lineage>
        <taxon>Eukaryota</taxon>
        <taxon>Fungi</taxon>
        <taxon>Fungi incertae sedis</taxon>
        <taxon>Mucoromycota</taxon>
        <taxon>Glomeromycotina</taxon>
        <taxon>Glomeromycetes</taxon>
        <taxon>Glomerales</taxon>
        <taxon>Glomeraceae</taxon>
        <taxon>Glomus</taxon>
    </lineage>
</organism>
<dbReference type="STRING" id="658196.A0A397T5A6"/>
<dbReference type="AlphaFoldDB" id="A0A397T5A6"/>
<accession>A0A397T5A6</accession>
<dbReference type="EMBL" id="QKYT01000104">
    <property type="protein sequence ID" value="RIA93458.1"/>
    <property type="molecule type" value="Genomic_DNA"/>
</dbReference>
<keyword evidence="1" id="KW-0175">Coiled coil</keyword>
<dbReference type="Gene3D" id="1.10.150.50">
    <property type="entry name" value="Transcription Factor, Ets-1"/>
    <property type="match status" value="1"/>
</dbReference>